<evidence type="ECO:0000313" key="1">
    <source>
        <dbReference type="Proteomes" id="UP000887576"/>
    </source>
</evidence>
<organism evidence="1 2">
    <name type="scientific">Panagrolaimus sp. JU765</name>
    <dbReference type="NCBI Taxonomy" id="591449"/>
    <lineage>
        <taxon>Eukaryota</taxon>
        <taxon>Metazoa</taxon>
        <taxon>Ecdysozoa</taxon>
        <taxon>Nematoda</taxon>
        <taxon>Chromadorea</taxon>
        <taxon>Rhabditida</taxon>
        <taxon>Tylenchina</taxon>
        <taxon>Panagrolaimomorpha</taxon>
        <taxon>Panagrolaimoidea</taxon>
        <taxon>Panagrolaimidae</taxon>
        <taxon>Panagrolaimus</taxon>
    </lineage>
</organism>
<protein>
    <submittedName>
        <fullName evidence="2">Uncharacterized protein</fullName>
    </submittedName>
</protein>
<dbReference type="Proteomes" id="UP000887576">
    <property type="component" value="Unplaced"/>
</dbReference>
<accession>A0AC34R653</accession>
<dbReference type="WBParaSite" id="JU765_v2.g3723.t1">
    <property type="protein sequence ID" value="JU765_v2.g3723.t1"/>
    <property type="gene ID" value="JU765_v2.g3723"/>
</dbReference>
<evidence type="ECO:0000313" key="2">
    <source>
        <dbReference type="WBParaSite" id="JU765_v2.g3723.t1"/>
    </source>
</evidence>
<name>A0AC34R653_9BILA</name>
<proteinExistence type="predicted"/>
<reference evidence="2" key="1">
    <citation type="submission" date="2022-11" db="UniProtKB">
        <authorList>
            <consortium name="WormBaseParasite"/>
        </authorList>
    </citation>
    <scope>IDENTIFICATION</scope>
</reference>
<sequence>MKPGFFRLPRMYQIDPAWTIYYPGSAGRNIHSKYPGNNFLPNYTSMRRIKKMREEPESIAIFPDGCEIVEPNGGGNAIFGQRSSRIPQLDGIREPKTQTELLLENLGGTTEGLEKLPSRPKWSDTLPTDEELLNYGKPVTLVRPRGEET</sequence>